<name>A0A5N6QFB3_9ROSI</name>
<dbReference type="Proteomes" id="UP000327013">
    <property type="component" value="Chromosome 1"/>
</dbReference>
<dbReference type="PANTHER" id="PTHR31225">
    <property type="entry name" value="OS04G0344100 PROTEIN-RELATED"/>
    <property type="match status" value="1"/>
</dbReference>
<keyword evidence="2" id="KW-0456">Lyase</keyword>
<dbReference type="PANTHER" id="PTHR31225:SF221">
    <property type="entry name" value="(-)-GERMACRENE D SYNTHASE"/>
    <property type="match status" value="1"/>
</dbReference>
<gene>
    <name evidence="4" type="ORF">FH972_002473</name>
</gene>
<dbReference type="Pfam" id="PF01397">
    <property type="entry name" value="Terpene_synth"/>
    <property type="match status" value="1"/>
</dbReference>
<dbReference type="InterPro" id="IPR001906">
    <property type="entry name" value="Terpene_synth_N"/>
</dbReference>
<dbReference type="EMBL" id="CM017321">
    <property type="protein sequence ID" value="KAE7997877.1"/>
    <property type="molecule type" value="Genomic_DNA"/>
</dbReference>
<sequence>MFTKFKNNKGNFKESLINDVQGMLSLYEAAHLRGHGEDILDEALVFTAIHLESVASHLSPPLAA</sequence>
<dbReference type="GO" id="GO:0010333">
    <property type="term" value="F:terpene synthase activity"/>
    <property type="evidence" value="ECO:0007669"/>
    <property type="project" value="InterPro"/>
</dbReference>
<evidence type="ECO:0000256" key="1">
    <source>
        <dbReference type="ARBA" id="ARBA00001946"/>
    </source>
</evidence>
<dbReference type="Gene3D" id="1.50.10.130">
    <property type="entry name" value="Terpene synthase, N-terminal domain"/>
    <property type="match status" value="1"/>
</dbReference>
<dbReference type="InterPro" id="IPR008930">
    <property type="entry name" value="Terpenoid_cyclase/PrenylTrfase"/>
</dbReference>
<feature type="domain" description="Terpene synthase N-terminal" evidence="3">
    <location>
        <begin position="1"/>
        <end position="58"/>
    </location>
</feature>
<organism evidence="4 5">
    <name type="scientific">Carpinus fangiana</name>
    <dbReference type="NCBI Taxonomy" id="176857"/>
    <lineage>
        <taxon>Eukaryota</taxon>
        <taxon>Viridiplantae</taxon>
        <taxon>Streptophyta</taxon>
        <taxon>Embryophyta</taxon>
        <taxon>Tracheophyta</taxon>
        <taxon>Spermatophyta</taxon>
        <taxon>Magnoliopsida</taxon>
        <taxon>eudicotyledons</taxon>
        <taxon>Gunneridae</taxon>
        <taxon>Pentapetalae</taxon>
        <taxon>rosids</taxon>
        <taxon>fabids</taxon>
        <taxon>Fagales</taxon>
        <taxon>Betulaceae</taxon>
        <taxon>Carpinus</taxon>
    </lineage>
</organism>
<evidence type="ECO:0000313" key="5">
    <source>
        <dbReference type="Proteomes" id="UP000327013"/>
    </source>
</evidence>
<accession>A0A5N6QFB3</accession>
<dbReference type="GO" id="GO:0016114">
    <property type="term" value="P:terpenoid biosynthetic process"/>
    <property type="evidence" value="ECO:0007669"/>
    <property type="project" value="InterPro"/>
</dbReference>
<dbReference type="AlphaFoldDB" id="A0A5N6QFB3"/>
<reference evidence="4 5" key="1">
    <citation type="submission" date="2019-06" db="EMBL/GenBank/DDBJ databases">
        <title>A chromosomal-level reference genome of Carpinus fangiana (Coryloideae, Betulaceae).</title>
        <authorList>
            <person name="Yang X."/>
            <person name="Wang Z."/>
            <person name="Zhang L."/>
            <person name="Hao G."/>
            <person name="Liu J."/>
            <person name="Yang Y."/>
        </authorList>
    </citation>
    <scope>NUCLEOTIDE SEQUENCE [LARGE SCALE GENOMIC DNA]</scope>
    <source>
        <strain evidence="4">Cfa_2016G</strain>
        <tissue evidence="4">Leaf</tissue>
    </source>
</reference>
<keyword evidence="5" id="KW-1185">Reference proteome</keyword>
<proteinExistence type="predicted"/>
<evidence type="ECO:0000256" key="2">
    <source>
        <dbReference type="ARBA" id="ARBA00023239"/>
    </source>
</evidence>
<dbReference type="InterPro" id="IPR050148">
    <property type="entry name" value="Terpene_synthase-like"/>
</dbReference>
<dbReference type="SUPFAM" id="SSF48239">
    <property type="entry name" value="Terpenoid cyclases/Protein prenyltransferases"/>
    <property type="match status" value="1"/>
</dbReference>
<dbReference type="InterPro" id="IPR036965">
    <property type="entry name" value="Terpene_synth_N_sf"/>
</dbReference>
<comment type="cofactor">
    <cofactor evidence="1">
        <name>Mg(2+)</name>
        <dbReference type="ChEBI" id="CHEBI:18420"/>
    </cofactor>
</comment>
<evidence type="ECO:0000313" key="4">
    <source>
        <dbReference type="EMBL" id="KAE7997877.1"/>
    </source>
</evidence>
<evidence type="ECO:0000259" key="3">
    <source>
        <dbReference type="Pfam" id="PF01397"/>
    </source>
</evidence>
<dbReference type="OrthoDB" id="1745914at2759"/>
<protein>
    <recommendedName>
        <fullName evidence="3">Terpene synthase N-terminal domain-containing protein</fullName>
    </recommendedName>
</protein>